<evidence type="ECO:0000313" key="2">
    <source>
        <dbReference type="Proteomes" id="UP001430637"/>
    </source>
</evidence>
<reference evidence="1" key="1">
    <citation type="submission" date="2021-10" db="EMBL/GenBank/DDBJ databases">
        <title>Anaerobic single-cell dispensing facilitates the cultivation of human gut bacteria.</title>
        <authorList>
            <person name="Afrizal A."/>
        </authorList>
    </citation>
    <scope>NUCLEOTIDE SEQUENCE</scope>
    <source>
        <strain evidence="1">CLA-AA-H233</strain>
    </source>
</reference>
<dbReference type="NCBIfam" id="TIGR01484">
    <property type="entry name" value="HAD-SF-IIB"/>
    <property type="match status" value="1"/>
</dbReference>
<dbReference type="SFLD" id="SFLDG01140">
    <property type="entry name" value="C2.B:_Phosphomannomutase_and_P"/>
    <property type="match status" value="1"/>
</dbReference>
<keyword evidence="2" id="KW-1185">Reference proteome</keyword>
<dbReference type="SFLD" id="SFLDG01144">
    <property type="entry name" value="C2.B.4:_PGP_Like"/>
    <property type="match status" value="1"/>
</dbReference>
<dbReference type="InterPro" id="IPR006379">
    <property type="entry name" value="HAD-SF_hydro_IIB"/>
</dbReference>
<dbReference type="PANTHER" id="PTHR10000">
    <property type="entry name" value="PHOSPHOSERINE PHOSPHATASE"/>
    <property type="match status" value="1"/>
</dbReference>
<organism evidence="1 2">
    <name type="scientific">Faecalibacterium butyricigenerans</name>
    <dbReference type="NCBI Taxonomy" id="1851427"/>
    <lineage>
        <taxon>Bacteria</taxon>
        <taxon>Bacillati</taxon>
        <taxon>Bacillota</taxon>
        <taxon>Clostridia</taxon>
        <taxon>Eubacteriales</taxon>
        <taxon>Oscillospiraceae</taxon>
        <taxon>Faecalibacterium</taxon>
    </lineage>
</organism>
<dbReference type="PROSITE" id="PS01229">
    <property type="entry name" value="COF_2"/>
    <property type="match status" value="1"/>
</dbReference>
<sequence length="272" mass="29321">MEKKEIRVLALDLDGTLTNDQKVVTPATRTALDAAAAKGVTIVLASGRPTAGVVPLARELELDKKGGCILSYNGGSITDCATGRTLYSQWLDSKYVPALCAFAKEQKVAIVTYNEQGVVSESPEDPWALKECFTCGLPMQRVEDLAAYVDYPICKMLITLDPARRDEVLAAGRKVFEGRIDLYPSSPFFIEAVPLGVAKDVSLAGLLKEMGLTRDNLMACGDGLNDRSMIRYAGVGVAMQNAEPPVKEAADYVTEADNNHDGVAEAIEKFIL</sequence>
<dbReference type="SUPFAM" id="SSF56784">
    <property type="entry name" value="HAD-like"/>
    <property type="match status" value="1"/>
</dbReference>
<dbReference type="InterPro" id="IPR036412">
    <property type="entry name" value="HAD-like_sf"/>
</dbReference>
<dbReference type="SFLD" id="SFLDS00003">
    <property type="entry name" value="Haloacid_Dehalogenase"/>
    <property type="match status" value="1"/>
</dbReference>
<evidence type="ECO:0000313" key="1">
    <source>
        <dbReference type="EMBL" id="MCC2199011.1"/>
    </source>
</evidence>
<dbReference type="RefSeq" id="WP_227620593.1">
    <property type="nucleotide sequence ID" value="NZ_JAJEQL010000007.1"/>
</dbReference>
<dbReference type="Gene3D" id="3.40.50.1000">
    <property type="entry name" value="HAD superfamily/HAD-like"/>
    <property type="match status" value="1"/>
</dbReference>
<dbReference type="InterPro" id="IPR023214">
    <property type="entry name" value="HAD_sf"/>
</dbReference>
<dbReference type="Proteomes" id="UP001430637">
    <property type="component" value="Unassembled WGS sequence"/>
</dbReference>
<protein>
    <submittedName>
        <fullName evidence="1">Cof-type HAD-IIB family hydrolase</fullName>
    </submittedName>
</protein>
<comment type="caution">
    <text evidence="1">The sequence shown here is derived from an EMBL/GenBank/DDBJ whole genome shotgun (WGS) entry which is preliminary data.</text>
</comment>
<dbReference type="PANTHER" id="PTHR10000:SF8">
    <property type="entry name" value="HAD SUPERFAMILY HYDROLASE-LIKE, TYPE 3"/>
    <property type="match status" value="1"/>
</dbReference>
<dbReference type="GO" id="GO:0016787">
    <property type="term" value="F:hydrolase activity"/>
    <property type="evidence" value="ECO:0007669"/>
    <property type="project" value="UniProtKB-KW"/>
</dbReference>
<dbReference type="InterPro" id="IPR000150">
    <property type="entry name" value="Cof"/>
</dbReference>
<dbReference type="EMBL" id="JAJEQL010000007">
    <property type="protein sequence ID" value="MCC2199011.1"/>
    <property type="molecule type" value="Genomic_DNA"/>
</dbReference>
<gene>
    <name evidence="1" type="ORF">LKD23_04455</name>
</gene>
<dbReference type="NCBIfam" id="TIGR00099">
    <property type="entry name" value="Cof-subfamily"/>
    <property type="match status" value="1"/>
</dbReference>
<keyword evidence="1" id="KW-0378">Hydrolase</keyword>
<dbReference type="Pfam" id="PF08282">
    <property type="entry name" value="Hydrolase_3"/>
    <property type="match status" value="1"/>
</dbReference>
<accession>A0ABS8F761</accession>
<name>A0ABS8F761_9FIRM</name>
<dbReference type="Gene3D" id="3.30.1240.10">
    <property type="match status" value="1"/>
</dbReference>
<dbReference type="PRINTS" id="PR00119">
    <property type="entry name" value="CATATPASE"/>
</dbReference>
<proteinExistence type="predicted"/>
<dbReference type="CDD" id="cd07516">
    <property type="entry name" value="HAD_Pase"/>
    <property type="match status" value="1"/>
</dbReference>